<dbReference type="EnsemblMetazoa" id="tetur03g06890.1">
    <property type="protein sequence ID" value="tetur03g06890.1"/>
    <property type="gene ID" value="tetur03g06890"/>
</dbReference>
<evidence type="ECO:0000313" key="1">
    <source>
        <dbReference type="EnsemblMetazoa" id="tetur03g06890.1"/>
    </source>
</evidence>
<dbReference type="HOGENOM" id="CLU_3108999_0_0_1"/>
<organism evidence="1 2">
    <name type="scientific">Tetranychus urticae</name>
    <name type="common">Two-spotted spider mite</name>
    <dbReference type="NCBI Taxonomy" id="32264"/>
    <lineage>
        <taxon>Eukaryota</taxon>
        <taxon>Metazoa</taxon>
        <taxon>Ecdysozoa</taxon>
        <taxon>Arthropoda</taxon>
        <taxon>Chelicerata</taxon>
        <taxon>Arachnida</taxon>
        <taxon>Acari</taxon>
        <taxon>Acariformes</taxon>
        <taxon>Trombidiformes</taxon>
        <taxon>Prostigmata</taxon>
        <taxon>Eleutherengona</taxon>
        <taxon>Raphignathae</taxon>
        <taxon>Tetranychoidea</taxon>
        <taxon>Tetranychidae</taxon>
        <taxon>Tetranychus</taxon>
    </lineage>
</organism>
<reference evidence="1" key="2">
    <citation type="submission" date="2015-06" db="UniProtKB">
        <authorList>
            <consortium name="EnsemblMetazoa"/>
        </authorList>
    </citation>
    <scope>IDENTIFICATION</scope>
</reference>
<name>T1K094_TETUR</name>
<sequence length="51" mass="5911">MNRFCRHNWNVTQLVVDCVKSILEGSTKEILCNMHKTIIGRLTQTLVFICC</sequence>
<accession>T1K094</accession>
<reference evidence="2" key="1">
    <citation type="submission" date="2011-08" db="EMBL/GenBank/DDBJ databases">
        <authorList>
            <person name="Rombauts S."/>
        </authorList>
    </citation>
    <scope>NUCLEOTIDE SEQUENCE</scope>
    <source>
        <strain evidence="2">London</strain>
    </source>
</reference>
<dbReference type="AlphaFoldDB" id="T1K094"/>
<dbReference type="EMBL" id="CAEY01001135">
    <property type="status" value="NOT_ANNOTATED_CDS"/>
    <property type="molecule type" value="Genomic_DNA"/>
</dbReference>
<proteinExistence type="predicted"/>
<dbReference type="Proteomes" id="UP000015104">
    <property type="component" value="Unassembled WGS sequence"/>
</dbReference>
<protein>
    <submittedName>
        <fullName evidence="1">Uncharacterized protein</fullName>
    </submittedName>
</protein>
<evidence type="ECO:0000313" key="2">
    <source>
        <dbReference type="Proteomes" id="UP000015104"/>
    </source>
</evidence>
<keyword evidence="2" id="KW-1185">Reference proteome</keyword>